<sequence>MEVTTARLERAGGRQHHPDVATQTRRTSRCRLYVLLKKYTDVKSSRKKSARPTQVEFEQWGQSLEKLLTHQIGLVAFKKFSKSEFCEENIEFWLACEDFRKTKRSEKLAIKAKHIYEEFIRKDSRKEVNLDFYTKEHLGQCLQRPSKNCFEEAQRRIFYLMEISTYPRFLQSDLYHALRAPEGL</sequence>
<feature type="compositionally biased region" description="Basic and acidic residues" evidence="1">
    <location>
        <begin position="7"/>
        <end position="19"/>
    </location>
</feature>
<dbReference type="InterPro" id="IPR036305">
    <property type="entry name" value="RGS_sf"/>
</dbReference>
<evidence type="ECO:0000313" key="4">
    <source>
        <dbReference type="Proteomes" id="UP001501920"/>
    </source>
</evidence>
<evidence type="ECO:0000313" key="3">
    <source>
        <dbReference type="Ensembl" id="ENSPNAP00000078720.1"/>
    </source>
</evidence>
<dbReference type="SMART" id="SM00315">
    <property type="entry name" value="RGS"/>
    <property type="match status" value="1"/>
</dbReference>
<dbReference type="InterPro" id="IPR044926">
    <property type="entry name" value="RGS_subdomain_2"/>
</dbReference>
<dbReference type="PROSITE" id="PS50132">
    <property type="entry name" value="RGS"/>
    <property type="match status" value="1"/>
</dbReference>
<evidence type="ECO:0000256" key="1">
    <source>
        <dbReference type="SAM" id="MobiDB-lite"/>
    </source>
</evidence>
<dbReference type="PANTHER" id="PTHR10845:SF43">
    <property type="entry name" value="REGULATOR OF G-PROTEIN SIGNALING 2"/>
    <property type="match status" value="1"/>
</dbReference>
<dbReference type="SUPFAM" id="SSF48097">
    <property type="entry name" value="Regulator of G-protein signaling, RGS"/>
    <property type="match status" value="1"/>
</dbReference>
<keyword evidence="4" id="KW-1185">Reference proteome</keyword>
<feature type="region of interest" description="Disordered" evidence="1">
    <location>
        <begin position="1"/>
        <end position="24"/>
    </location>
</feature>
<dbReference type="GeneTree" id="ENSGT00940000157937"/>
<feature type="domain" description="RGS" evidence="2">
    <location>
        <begin position="63"/>
        <end position="179"/>
    </location>
</feature>
<dbReference type="AlphaFoldDB" id="A0AAR2LQ73"/>
<dbReference type="Ensembl" id="ENSPNAT00000086648.1">
    <property type="protein sequence ID" value="ENSPNAP00000078720.1"/>
    <property type="gene ID" value="ENSPNAG00000034364.1"/>
</dbReference>
<dbReference type="Gene3D" id="1.10.167.10">
    <property type="entry name" value="Regulator of G-protein Signalling 4, domain 2"/>
    <property type="match status" value="1"/>
</dbReference>
<gene>
    <name evidence="3" type="primary">RGS2</name>
</gene>
<protein>
    <recommendedName>
        <fullName evidence="2">RGS domain-containing protein</fullName>
    </recommendedName>
</protein>
<proteinExistence type="predicted"/>
<reference evidence="3" key="3">
    <citation type="submission" date="2025-09" db="UniProtKB">
        <authorList>
            <consortium name="Ensembl"/>
        </authorList>
    </citation>
    <scope>IDENTIFICATION</scope>
</reference>
<dbReference type="FunFam" id="1.10.167.10:FF:000001">
    <property type="entry name" value="Putative regulator of g-protein signaling 12"/>
    <property type="match status" value="1"/>
</dbReference>
<dbReference type="Proteomes" id="UP001501920">
    <property type="component" value="Chromosome 2"/>
</dbReference>
<dbReference type="PRINTS" id="PR01301">
    <property type="entry name" value="RGSPROTEIN"/>
</dbReference>
<dbReference type="Pfam" id="PF00615">
    <property type="entry name" value="RGS"/>
    <property type="match status" value="1"/>
</dbReference>
<evidence type="ECO:0000259" key="2">
    <source>
        <dbReference type="PROSITE" id="PS50132"/>
    </source>
</evidence>
<dbReference type="InterPro" id="IPR016137">
    <property type="entry name" value="RGS"/>
</dbReference>
<dbReference type="PANTHER" id="PTHR10845">
    <property type="entry name" value="REGULATOR OF G PROTEIN SIGNALING"/>
    <property type="match status" value="1"/>
</dbReference>
<reference evidence="3" key="2">
    <citation type="submission" date="2025-08" db="UniProtKB">
        <authorList>
            <consortium name="Ensembl"/>
        </authorList>
    </citation>
    <scope>IDENTIFICATION</scope>
</reference>
<reference evidence="3 4" key="1">
    <citation type="submission" date="2020-10" db="EMBL/GenBank/DDBJ databases">
        <title>Pygocentrus nattereri (red-bellied piranha) genome, fPygNat1, primary haplotype.</title>
        <authorList>
            <person name="Myers G."/>
            <person name="Meyer A."/>
            <person name="Karagic N."/>
            <person name="Pippel M."/>
            <person name="Winkler S."/>
            <person name="Tracey A."/>
            <person name="Wood J."/>
            <person name="Formenti G."/>
            <person name="Howe K."/>
            <person name="Fedrigo O."/>
            <person name="Jarvis E.D."/>
        </authorList>
    </citation>
    <scope>NUCLEOTIDE SEQUENCE [LARGE SCALE GENOMIC DNA]</scope>
</reference>
<accession>A0AAR2LQ73</accession>
<name>A0AAR2LQ73_PYGNA</name>
<organism evidence="3 4">
    <name type="scientific">Pygocentrus nattereri</name>
    <name type="common">Red-bellied piranha</name>
    <dbReference type="NCBI Taxonomy" id="42514"/>
    <lineage>
        <taxon>Eukaryota</taxon>
        <taxon>Metazoa</taxon>
        <taxon>Chordata</taxon>
        <taxon>Craniata</taxon>
        <taxon>Vertebrata</taxon>
        <taxon>Euteleostomi</taxon>
        <taxon>Actinopterygii</taxon>
        <taxon>Neopterygii</taxon>
        <taxon>Teleostei</taxon>
        <taxon>Ostariophysi</taxon>
        <taxon>Characiformes</taxon>
        <taxon>Characoidei</taxon>
        <taxon>Pygocentrus</taxon>
    </lineage>
</organism>